<comment type="caution">
    <text evidence="2">The sequence shown here is derived from an EMBL/GenBank/DDBJ whole genome shotgun (WGS) entry which is preliminary data.</text>
</comment>
<organism evidence="2 3">
    <name type="scientific">Spongiactinospora gelatinilytica</name>
    <dbReference type="NCBI Taxonomy" id="2666298"/>
    <lineage>
        <taxon>Bacteria</taxon>
        <taxon>Bacillati</taxon>
        <taxon>Actinomycetota</taxon>
        <taxon>Actinomycetes</taxon>
        <taxon>Streptosporangiales</taxon>
        <taxon>Streptosporangiaceae</taxon>
        <taxon>Spongiactinospora</taxon>
    </lineage>
</organism>
<dbReference type="SUPFAM" id="SSF47336">
    <property type="entry name" value="ACP-like"/>
    <property type="match status" value="1"/>
</dbReference>
<evidence type="ECO:0000313" key="3">
    <source>
        <dbReference type="Proteomes" id="UP000248544"/>
    </source>
</evidence>
<dbReference type="InterPro" id="IPR036736">
    <property type="entry name" value="ACP-like_sf"/>
</dbReference>
<proteinExistence type="predicted"/>
<evidence type="ECO:0000313" key="2">
    <source>
        <dbReference type="EMBL" id="PZG46593.1"/>
    </source>
</evidence>
<dbReference type="InterPro" id="IPR009081">
    <property type="entry name" value="PP-bd_ACP"/>
</dbReference>
<feature type="domain" description="Carrier" evidence="1">
    <location>
        <begin position="2"/>
        <end position="82"/>
    </location>
</feature>
<sequence length="96" mass="10451">MQETAEIEQAIRSILIKELFVEVSDIGLDDGLRSIAGLDSLGYVELRVQCEDRFGIAISEKDFTPENFATIRSLARLVEELRARASGPGAGADPAQ</sequence>
<name>A0A2W2GF63_9ACTN</name>
<dbReference type="AlphaFoldDB" id="A0A2W2GF63"/>
<gene>
    <name evidence="2" type="ORF">C1I98_14280</name>
</gene>
<dbReference type="Pfam" id="PF00550">
    <property type="entry name" value="PP-binding"/>
    <property type="match status" value="1"/>
</dbReference>
<dbReference type="PROSITE" id="PS50075">
    <property type="entry name" value="CARRIER"/>
    <property type="match status" value="1"/>
</dbReference>
<protein>
    <submittedName>
        <fullName evidence="2">Coronafacic acid synthetase</fullName>
    </submittedName>
</protein>
<dbReference type="Proteomes" id="UP000248544">
    <property type="component" value="Unassembled WGS sequence"/>
</dbReference>
<dbReference type="Gene3D" id="1.10.1200.10">
    <property type="entry name" value="ACP-like"/>
    <property type="match status" value="1"/>
</dbReference>
<keyword evidence="3" id="KW-1185">Reference proteome</keyword>
<evidence type="ECO:0000259" key="1">
    <source>
        <dbReference type="PROSITE" id="PS50075"/>
    </source>
</evidence>
<dbReference type="EMBL" id="POUA01000094">
    <property type="protein sequence ID" value="PZG46593.1"/>
    <property type="molecule type" value="Genomic_DNA"/>
</dbReference>
<accession>A0A2W2GF63</accession>
<reference evidence="2 3" key="1">
    <citation type="submission" date="2018-01" db="EMBL/GenBank/DDBJ databases">
        <title>Draft genome sequence of Sphaerisporangium sp. 7K107.</title>
        <authorList>
            <person name="Sahin N."/>
            <person name="Saygin H."/>
            <person name="Ay H."/>
        </authorList>
    </citation>
    <scope>NUCLEOTIDE SEQUENCE [LARGE SCALE GENOMIC DNA]</scope>
    <source>
        <strain evidence="2 3">7K107</strain>
    </source>
</reference>